<proteinExistence type="predicted"/>
<dbReference type="SUPFAM" id="SSF52540">
    <property type="entry name" value="P-loop containing nucleoside triphosphate hydrolases"/>
    <property type="match status" value="1"/>
</dbReference>
<dbReference type="STRING" id="1298598.JCM21714_3063"/>
<keyword evidence="3" id="KW-1185">Reference proteome</keyword>
<reference evidence="2 3" key="1">
    <citation type="journal article" date="2014" name="Genome Announc.">
        <title>Draft Genome Sequence of the Boron-Tolerant and Moderately Halotolerant Bacterium Gracilibacillus boraciitolerans JCM 21714T.</title>
        <authorList>
            <person name="Ahmed I."/>
            <person name="Oshima K."/>
            <person name="Suda W."/>
            <person name="Kitamura K."/>
            <person name="Iida T."/>
            <person name="Ohmori Y."/>
            <person name="Fujiwara T."/>
            <person name="Hattori M."/>
            <person name="Ohkuma M."/>
        </authorList>
    </citation>
    <scope>NUCLEOTIDE SEQUENCE [LARGE SCALE GENOMIC DNA]</scope>
    <source>
        <strain evidence="2 3">JCM 21714</strain>
    </source>
</reference>
<organism evidence="2 3">
    <name type="scientific">Gracilibacillus boraciitolerans JCM 21714</name>
    <dbReference type="NCBI Taxonomy" id="1298598"/>
    <lineage>
        <taxon>Bacteria</taxon>
        <taxon>Bacillati</taxon>
        <taxon>Bacillota</taxon>
        <taxon>Bacilli</taxon>
        <taxon>Bacillales</taxon>
        <taxon>Bacillaceae</taxon>
        <taxon>Gracilibacillus</taxon>
    </lineage>
</organism>
<evidence type="ECO:0000259" key="1">
    <source>
        <dbReference type="Pfam" id="PF07755"/>
    </source>
</evidence>
<dbReference type="Proteomes" id="UP000019102">
    <property type="component" value="Unassembled WGS sequence"/>
</dbReference>
<accession>W4VLC7</accession>
<name>W4VLC7_9BACI</name>
<protein>
    <recommendedName>
        <fullName evidence="1">D-glutamate N-acetyltransferase-like C-terminal domain-containing protein</fullName>
    </recommendedName>
</protein>
<evidence type="ECO:0000313" key="2">
    <source>
        <dbReference type="EMBL" id="GAE93941.1"/>
    </source>
</evidence>
<dbReference type="InterPro" id="IPR035086">
    <property type="entry name" value="DgcN-like_C"/>
</dbReference>
<dbReference type="AlphaFoldDB" id="W4VLC7"/>
<gene>
    <name evidence="2" type="ORF">JCM21714_3063</name>
</gene>
<dbReference type="Gene3D" id="3.40.50.300">
    <property type="entry name" value="P-loop containing nucleotide triphosphate hydrolases"/>
    <property type="match status" value="1"/>
</dbReference>
<dbReference type="InterPro" id="IPR027417">
    <property type="entry name" value="P-loop_NTPase"/>
</dbReference>
<evidence type="ECO:0000313" key="3">
    <source>
        <dbReference type="Proteomes" id="UP000019102"/>
    </source>
</evidence>
<comment type="caution">
    <text evidence="2">The sequence shown here is derived from an EMBL/GenBank/DDBJ whole genome shotgun (WGS) entry which is preliminary data.</text>
</comment>
<dbReference type="InterPro" id="IPR011669">
    <property type="entry name" value="DgcN-like"/>
</dbReference>
<dbReference type="Pfam" id="PF07755">
    <property type="entry name" value="DUF1611"/>
    <property type="match status" value="1"/>
</dbReference>
<dbReference type="PANTHER" id="PTHR40690:SF1">
    <property type="entry name" value="DUF1611 DOMAIN-CONTAINING PROTEIN"/>
    <property type="match status" value="1"/>
</dbReference>
<sequence>MNPLQELLTEDEEMVELANKYGVNIYDIRKPRPRKEWTIFTGQILDLKTPVLTVLGTDGGACGKRTTAMVIEKEMNRRGYHTTFIATGQTGLIQGAKYGFAMDAFPLQFMIGELEREILRSNKAENPDFIIVEGQGALSHPAYASSSGILKGARPQAVILQHPPKREYLSDFPFIKTPPSVKSEIELIEHFAQTKVIGITLNHEEMNEQEIEATINEYEQVFQLPTTDVLKKGADKIVDRIIEYFFSK</sequence>
<feature type="domain" description="D-glutamate N-acetyltransferase-like C-terminal" evidence="1">
    <location>
        <begin position="39"/>
        <end position="238"/>
    </location>
</feature>
<dbReference type="eggNOG" id="COG3367">
    <property type="taxonomic scope" value="Bacteria"/>
</dbReference>
<dbReference type="EMBL" id="BAVS01000017">
    <property type="protein sequence ID" value="GAE93941.1"/>
    <property type="molecule type" value="Genomic_DNA"/>
</dbReference>
<dbReference type="PANTHER" id="PTHR40690">
    <property type="entry name" value="GLL3100 PROTEIN"/>
    <property type="match status" value="1"/>
</dbReference>